<feature type="domain" description="Protein kinase" evidence="12">
    <location>
        <begin position="12"/>
        <end position="264"/>
    </location>
</feature>
<dbReference type="PROSITE" id="PS00107">
    <property type="entry name" value="PROTEIN_KINASE_ATP"/>
    <property type="match status" value="1"/>
</dbReference>
<comment type="catalytic activity">
    <reaction evidence="9">
        <text>L-seryl-[protein] + ATP = O-phospho-L-seryl-[protein] + ADP + H(+)</text>
        <dbReference type="Rhea" id="RHEA:17989"/>
        <dbReference type="Rhea" id="RHEA-COMP:9863"/>
        <dbReference type="Rhea" id="RHEA-COMP:11604"/>
        <dbReference type="ChEBI" id="CHEBI:15378"/>
        <dbReference type="ChEBI" id="CHEBI:29999"/>
        <dbReference type="ChEBI" id="CHEBI:30616"/>
        <dbReference type="ChEBI" id="CHEBI:83421"/>
        <dbReference type="ChEBI" id="CHEBI:456216"/>
        <dbReference type="EC" id="2.7.11.1"/>
    </reaction>
</comment>
<dbReference type="PANTHER" id="PTHR48012:SF10">
    <property type="entry name" value="FI20177P1"/>
    <property type="match status" value="1"/>
</dbReference>
<comment type="caution">
    <text evidence="13">The sequence shown here is derived from an EMBL/GenBank/DDBJ whole genome shotgun (WGS) entry which is preliminary data.</text>
</comment>
<evidence type="ECO:0000256" key="3">
    <source>
        <dbReference type="ARBA" id="ARBA00022527"/>
    </source>
</evidence>
<gene>
    <name evidence="13" type="ORF">GpartN1_g3639.t1</name>
</gene>
<evidence type="ECO:0000256" key="11">
    <source>
        <dbReference type="SAM" id="MobiDB-lite"/>
    </source>
</evidence>
<keyword evidence="14" id="KW-1185">Reference proteome</keyword>
<dbReference type="EC" id="2.7.11.1" evidence="2"/>
<evidence type="ECO:0000313" key="13">
    <source>
        <dbReference type="EMBL" id="GJQ11848.1"/>
    </source>
</evidence>
<evidence type="ECO:0000313" key="14">
    <source>
        <dbReference type="Proteomes" id="UP001061958"/>
    </source>
</evidence>
<evidence type="ECO:0000256" key="1">
    <source>
        <dbReference type="ARBA" id="ARBA00008874"/>
    </source>
</evidence>
<dbReference type="InterPro" id="IPR000719">
    <property type="entry name" value="Prot_kinase_dom"/>
</dbReference>
<dbReference type="EMBL" id="BQMJ01000028">
    <property type="protein sequence ID" value="GJQ11848.1"/>
    <property type="molecule type" value="Genomic_DNA"/>
</dbReference>
<keyword evidence="3" id="KW-0723">Serine/threonine-protein kinase</keyword>
<accession>A0A9C7PW03</accession>
<proteinExistence type="inferred from homology"/>
<dbReference type="AlphaFoldDB" id="A0A9C7PW03"/>
<reference evidence="13" key="2">
    <citation type="submission" date="2022-01" db="EMBL/GenBank/DDBJ databases">
        <authorList>
            <person name="Hirooka S."/>
            <person name="Miyagishima S.Y."/>
        </authorList>
    </citation>
    <scope>NUCLEOTIDE SEQUENCE</scope>
    <source>
        <strain evidence="13">NBRC 102759</strain>
    </source>
</reference>
<evidence type="ECO:0000256" key="7">
    <source>
        <dbReference type="ARBA" id="ARBA00022840"/>
    </source>
</evidence>
<organism evidence="13 14">
    <name type="scientific">Galdieria partita</name>
    <dbReference type="NCBI Taxonomy" id="83374"/>
    <lineage>
        <taxon>Eukaryota</taxon>
        <taxon>Rhodophyta</taxon>
        <taxon>Bangiophyceae</taxon>
        <taxon>Galdieriales</taxon>
        <taxon>Galdieriaceae</taxon>
        <taxon>Galdieria</taxon>
    </lineage>
</organism>
<evidence type="ECO:0000256" key="2">
    <source>
        <dbReference type="ARBA" id="ARBA00012513"/>
    </source>
</evidence>
<name>A0A9C7PW03_9RHOD</name>
<dbReference type="SMART" id="SM00220">
    <property type="entry name" value="S_TKc"/>
    <property type="match status" value="1"/>
</dbReference>
<dbReference type="OrthoDB" id="248923at2759"/>
<dbReference type="InterPro" id="IPR050629">
    <property type="entry name" value="STE20/SPS1-PAK"/>
</dbReference>
<reference evidence="13" key="1">
    <citation type="journal article" date="2022" name="Proc. Natl. Acad. Sci. U.S.A.">
        <title>Life cycle and functional genomics of the unicellular red alga Galdieria for elucidating algal and plant evolution and industrial use.</title>
        <authorList>
            <person name="Hirooka S."/>
            <person name="Itabashi T."/>
            <person name="Ichinose T.M."/>
            <person name="Onuma R."/>
            <person name="Fujiwara T."/>
            <person name="Yamashita S."/>
            <person name="Jong L.W."/>
            <person name="Tomita R."/>
            <person name="Iwane A.H."/>
            <person name="Miyagishima S.Y."/>
        </authorList>
    </citation>
    <scope>NUCLEOTIDE SEQUENCE</scope>
    <source>
        <strain evidence="13">NBRC 102759</strain>
    </source>
</reference>
<dbReference type="Pfam" id="PF00069">
    <property type="entry name" value="Pkinase"/>
    <property type="match status" value="1"/>
</dbReference>
<evidence type="ECO:0000256" key="9">
    <source>
        <dbReference type="ARBA" id="ARBA00048679"/>
    </source>
</evidence>
<keyword evidence="4" id="KW-0808">Transferase</keyword>
<feature type="compositionally biased region" description="Basic and acidic residues" evidence="11">
    <location>
        <begin position="470"/>
        <end position="483"/>
    </location>
</feature>
<evidence type="ECO:0000256" key="5">
    <source>
        <dbReference type="ARBA" id="ARBA00022741"/>
    </source>
</evidence>
<dbReference type="GO" id="GO:0004674">
    <property type="term" value="F:protein serine/threonine kinase activity"/>
    <property type="evidence" value="ECO:0007669"/>
    <property type="project" value="UniProtKB-KW"/>
</dbReference>
<comment type="catalytic activity">
    <reaction evidence="8">
        <text>L-threonyl-[protein] + ATP = O-phospho-L-threonyl-[protein] + ADP + H(+)</text>
        <dbReference type="Rhea" id="RHEA:46608"/>
        <dbReference type="Rhea" id="RHEA-COMP:11060"/>
        <dbReference type="Rhea" id="RHEA-COMP:11605"/>
        <dbReference type="ChEBI" id="CHEBI:15378"/>
        <dbReference type="ChEBI" id="CHEBI:30013"/>
        <dbReference type="ChEBI" id="CHEBI:30616"/>
        <dbReference type="ChEBI" id="CHEBI:61977"/>
        <dbReference type="ChEBI" id="CHEBI:456216"/>
        <dbReference type="EC" id="2.7.11.1"/>
    </reaction>
</comment>
<evidence type="ECO:0000259" key="12">
    <source>
        <dbReference type="PROSITE" id="PS50011"/>
    </source>
</evidence>
<evidence type="ECO:0000256" key="6">
    <source>
        <dbReference type="ARBA" id="ARBA00022777"/>
    </source>
</evidence>
<dbReference type="PROSITE" id="PS50011">
    <property type="entry name" value="PROTEIN_KINASE_DOM"/>
    <property type="match status" value="1"/>
</dbReference>
<feature type="region of interest" description="Disordered" evidence="11">
    <location>
        <begin position="446"/>
        <end position="483"/>
    </location>
</feature>
<evidence type="ECO:0000256" key="10">
    <source>
        <dbReference type="PROSITE-ProRule" id="PRU10141"/>
    </source>
</evidence>
<protein>
    <recommendedName>
        <fullName evidence="2">non-specific serine/threonine protein kinase</fullName>
        <ecNumber evidence="2">2.7.11.1</ecNumber>
    </recommendedName>
</protein>
<dbReference type="InterPro" id="IPR017441">
    <property type="entry name" value="Protein_kinase_ATP_BS"/>
</dbReference>
<dbReference type="GO" id="GO:0005524">
    <property type="term" value="F:ATP binding"/>
    <property type="evidence" value="ECO:0007669"/>
    <property type="project" value="UniProtKB-UniRule"/>
</dbReference>
<dbReference type="SUPFAM" id="SSF56112">
    <property type="entry name" value="Protein kinase-like (PK-like)"/>
    <property type="match status" value="1"/>
</dbReference>
<evidence type="ECO:0000256" key="8">
    <source>
        <dbReference type="ARBA" id="ARBA00047899"/>
    </source>
</evidence>
<dbReference type="GO" id="GO:0005737">
    <property type="term" value="C:cytoplasm"/>
    <property type="evidence" value="ECO:0007669"/>
    <property type="project" value="TreeGrafter"/>
</dbReference>
<feature type="compositionally biased region" description="Polar residues" evidence="11">
    <location>
        <begin position="450"/>
        <end position="469"/>
    </location>
</feature>
<evidence type="ECO:0000256" key="4">
    <source>
        <dbReference type="ARBA" id="ARBA00022679"/>
    </source>
</evidence>
<keyword evidence="6" id="KW-0418">Kinase</keyword>
<dbReference type="Proteomes" id="UP001061958">
    <property type="component" value="Unassembled WGS sequence"/>
</dbReference>
<dbReference type="InterPro" id="IPR011009">
    <property type="entry name" value="Kinase-like_dom_sf"/>
</dbReference>
<keyword evidence="5 10" id="KW-0547">Nucleotide-binding</keyword>
<dbReference type="Gene3D" id="1.10.510.10">
    <property type="entry name" value="Transferase(Phosphotransferase) domain 1"/>
    <property type="match status" value="1"/>
</dbReference>
<dbReference type="FunFam" id="1.10.510.10:FF:000499">
    <property type="entry name" value="Serine/threonine-protein kinase KIC1"/>
    <property type="match status" value="1"/>
</dbReference>
<keyword evidence="7 10" id="KW-0067">ATP-binding</keyword>
<comment type="similarity">
    <text evidence="1">Belongs to the protein kinase superfamily. STE Ser/Thr protein kinase family. STE20 subfamily.</text>
</comment>
<feature type="binding site" evidence="10">
    <location>
        <position position="41"/>
    </location>
    <ligand>
        <name>ATP</name>
        <dbReference type="ChEBI" id="CHEBI:30616"/>
    </ligand>
</feature>
<sequence>MTMHSPNMLENLQLQECIGSGSFGEVYKALNLRTKQLLAVKVIDLEDAEGDLEDVRREIRILAQLRNPHIVTYYYSLVFDTTLWIIMEYLEGGSLRDLLDYRRGPFKEAIIARFVQDILRGLKYLHMERRIHRDIKAANVLLSKSGVAKLVDFGVSQQLSKTMQKRNTFVGTPYWMAPEVIAASYYDEKADIWSLGITIMELACGKPPWFQVHPMKALFLISEEDPPSLKGNFSPELKDFVSHCLRKEPEERWDATYLLKHSFLKSATDYSEVVELLQGIKKPSKPVRKSIRSGKNFLKEKVMMKKIETFNWTFGRVLKVQKNDNLVSCTVRLSTGSQREFQLYSKEKEDNNNVLKSQEGSLCKIIRNGMALDSLQFDNGTVLRIVSSKLDTNSNDTVIHHRSMDTDGTETVIRKSPTHTNATINNSTLERRTPQKSPRKNLLSLFGHQRSLSDPVTGSETTMISTTKDSQVDRNPLESPKSENFKYLTRHPFLPSLSVGKEELLNKSPDIQHTRTVVELPQECSTLKKNHSSGISKDTRQTIIQDDTTTLTSESNNYMEGTNSLYTMKKSTLDNNQKMDTVRYEQNRDTDTVIYRKNSIQPMRQVELKISSYGKSSCMDDDTVSMDRKLSRKSFTDPYMEFASRDYSQTVSETVLPKRLKSLVVDDDDDDQESFCGVKDLKSESPTAAVETIQQVRRGDFEDSIRENTANDCQSNATLFSLPSTTLQDTHPILVKVIIPAIRQLEADASTLDDNDMQEIKLLSDLASIMFQLDEIRPGVLFILFREIFKEFSTCDDPCLRSLFYSFLEKQNSST</sequence>
<dbReference type="PANTHER" id="PTHR48012">
    <property type="entry name" value="STERILE20-LIKE KINASE, ISOFORM B-RELATED"/>
    <property type="match status" value="1"/>
</dbReference>